<feature type="domain" description="Fibronectin type-III" evidence="3">
    <location>
        <begin position="292"/>
        <end position="396"/>
    </location>
</feature>
<feature type="domain" description="Fibronectin type-III" evidence="3">
    <location>
        <begin position="400"/>
        <end position="498"/>
    </location>
</feature>
<dbReference type="GO" id="GO:0016020">
    <property type="term" value="C:membrane"/>
    <property type="evidence" value="ECO:0007669"/>
    <property type="project" value="UniProtKB-SubCell"/>
</dbReference>
<evidence type="ECO:0000313" key="6">
    <source>
        <dbReference type="Proteomes" id="UP000791440"/>
    </source>
</evidence>
<reference evidence="4" key="2">
    <citation type="submission" date="2020-12" db="EMBL/GenBank/DDBJ databases">
        <authorList>
            <person name="Kanost M."/>
        </authorList>
    </citation>
    <scope>NUCLEOTIDE SEQUENCE</scope>
</reference>
<feature type="compositionally biased region" description="Polar residues" evidence="1">
    <location>
        <begin position="710"/>
        <end position="723"/>
    </location>
</feature>
<feature type="compositionally biased region" description="Polar residues" evidence="1">
    <location>
        <begin position="733"/>
        <end position="745"/>
    </location>
</feature>
<feature type="domain" description="Fibronectin type-III" evidence="3">
    <location>
        <begin position="499"/>
        <end position="593"/>
    </location>
</feature>
<feature type="compositionally biased region" description="Basic and acidic residues" evidence="1">
    <location>
        <begin position="747"/>
        <end position="756"/>
    </location>
</feature>
<dbReference type="InterPro" id="IPR003961">
    <property type="entry name" value="FN3_dom"/>
</dbReference>
<dbReference type="AlphaFoldDB" id="A0A922CPN3"/>
<accession>A0A922CPN3</accession>
<feature type="transmembrane region" description="Helical" evidence="2">
    <location>
        <begin position="618"/>
        <end position="639"/>
    </location>
</feature>
<evidence type="ECO:0000256" key="1">
    <source>
        <dbReference type="SAM" id="MobiDB-lite"/>
    </source>
</evidence>
<evidence type="ECO:0000259" key="3">
    <source>
        <dbReference type="PROSITE" id="PS50853"/>
    </source>
</evidence>
<dbReference type="EMBL" id="JH668475">
    <property type="protein sequence ID" value="KAG6454761.1"/>
    <property type="molecule type" value="Genomic_DNA"/>
</dbReference>
<evidence type="ECO:0000313" key="5">
    <source>
        <dbReference type="EMBL" id="KAG6454761.1"/>
    </source>
</evidence>
<dbReference type="InterPro" id="IPR050713">
    <property type="entry name" value="RTP_Phos/Ushers"/>
</dbReference>
<gene>
    <name evidence="4" type="ORF">O3G_MSEX008861</name>
    <name evidence="5" type="ORF">O3G_MSEX008867</name>
</gene>
<dbReference type="PANTHER" id="PTHR46957">
    <property type="entry name" value="CYTOKINE RECEPTOR"/>
    <property type="match status" value="1"/>
</dbReference>
<dbReference type="PROSITE" id="PS50853">
    <property type="entry name" value="FN3"/>
    <property type="match status" value="3"/>
</dbReference>
<dbReference type="SMART" id="SM00060">
    <property type="entry name" value="FN3"/>
    <property type="match status" value="3"/>
</dbReference>
<proteinExistence type="predicted"/>
<keyword evidence="2" id="KW-0812">Transmembrane</keyword>
<protein>
    <recommendedName>
        <fullName evidence="3">Fibronectin type-III domain-containing protein</fullName>
    </recommendedName>
</protein>
<feature type="compositionally biased region" description="Polar residues" evidence="1">
    <location>
        <begin position="693"/>
        <end position="702"/>
    </location>
</feature>
<dbReference type="PANTHER" id="PTHR46957:SF3">
    <property type="entry name" value="CYTOKINE RECEPTOR"/>
    <property type="match status" value="1"/>
</dbReference>
<evidence type="ECO:0000313" key="4">
    <source>
        <dbReference type="EMBL" id="KAG6454760.1"/>
    </source>
</evidence>
<dbReference type="Proteomes" id="UP000791440">
    <property type="component" value="Unassembled WGS sequence"/>
</dbReference>
<dbReference type="EMBL" id="JH668475">
    <property type="protein sequence ID" value="KAG6454760.1"/>
    <property type="molecule type" value="Genomic_DNA"/>
</dbReference>
<evidence type="ECO:0000256" key="2">
    <source>
        <dbReference type="SAM" id="Phobius"/>
    </source>
</evidence>
<keyword evidence="6" id="KW-1185">Reference proteome</keyword>
<reference evidence="4" key="1">
    <citation type="journal article" date="2016" name="Insect Biochem. Mol. Biol.">
        <title>Multifaceted biological insights from a draft genome sequence of the tobacco hornworm moth, Manduca sexta.</title>
        <authorList>
            <person name="Kanost M.R."/>
            <person name="Arrese E.L."/>
            <person name="Cao X."/>
            <person name="Chen Y.R."/>
            <person name="Chellapilla S."/>
            <person name="Goldsmith M.R."/>
            <person name="Grosse-Wilde E."/>
            <person name="Heckel D.G."/>
            <person name="Herndon N."/>
            <person name="Jiang H."/>
            <person name="Papanicolaou A."/>
            <person name="Qu J."/>
            <person name="Soulages J.L."/>
            <person name="Vogel H."/>
            <person name="Walters J."/>
            <person name="Waterhouse R.M."/>
            <person name="Ahn S.J."/>
            <person name="Almeida F.C."/>
            <person name="An C."/>
            <person name="Aqrawi P."/>
            <person name="Bretschneider A."/>
            <person name="Bryant W.B."/>
            <person name="Bucks S."/>
            <person name="Chao H."/>
            <person name="Chevignon G."/>
            <person name="Christen J.M."/>
            <person name="Clarke D.F."/>
            <person name="Dittmer N.T."/>
            <person name="Ferguson L.C.F."/>
            <person name="Garavelou S."/>
            <person name="Gordon K.H.J."/>
            <person name="Gunaratna R.T."/>
            <person name="Han Y."/>
            <person name="Hauser F."/>
            <person name="He Y."/>
            <person name="Heidel-Fischer H."/>
            <person name="Hirsh A."/>
            <person name="Hu Y."/>
            <person name="Jiang H."/>
            <person name="Kalra D."/>
            <person name="Klinner C."/>
            <person name="Konig C."/>
            <person name="Kovar C."/>
            <person name="Kroll A.R."/>
            <person name="Kuwar S.S."/>
            <person name="Lee S.L."/>
            <person name="Lehman R."/>
            <person name="Li K."/>
            <person name="Li Z."/>
            <person name="Liang H."/>
            <person name="Lovelace S."/>
            <person name="Lu Z."/>
            <person name="Mansfield J.H."/>
            <person name="McCulloch K.J."/>
            <person name="Mathew T."/>
            <person name="Morton B."/>
            <person name="Muzny D.M."/>
            <person name="Neunemann D."/>
            <person name="Ongeri F."/>
            <person name="Pauchet Y."/>
            <person name="Pu L.L."/>
            <person name="Pyrousis I."/>
            <person name="Rao X.J."/>
            <person name="Redding A."/>
            <person name="Roesel C."/>
            <person name="Sanchez-Gracia A."/>
            <person name="Schaack S."/>
            <person name="Shukla A."/>
            <person name="Tetreau G."/>
            <person name="Wang Y."/>
            <person name="Xiong G.H."/>
            <person name="Traut W."/>
            <person name="Walsh T.K."/>
            <person name="Worley K.C."/>
            <person name="Wu D."/>
            <person name="Wu W."/>
            <person name="Wu Y.Q."/>
            <person name="Zhang X."/>
            <person name="Zou Z."/>
            <person name="Zucker H."/>
            <person name="Briscoe A.D."/>
            <person name="Burmester T."/>
            <person name="Clem R.J."/>
            <person name="Feyereisen R."/>
            <person name="Grimmelikhuijzen C.J.P."/>
            <person name="Hamodrakas S.J."/>
            <person name="Hansson B.S."/>
            <person name="Huguet E."/>
            <person name="Jermiin L.S."/>
            <person name="Lan Q."/>
            <person name="Lehman H.K."/>
            <person name="Lorenzen M."/>
            <person name="Merzendorfer H."/>
            <person name="Michalopoulos I."/>
            <person name="Morton D.B."/>
            <person name="Muthukrishnan S."/>
            <person name="Oakeshott J.G."/>
            <person name="Palmer W."/>
            <person name="Park Y."/>
            <person name="Passarelli A.L."/>
            <person name="Rozas J."/>
            <person name="Schwartz L.M."/>
            <person name="Smith W."/>
            <person name="Southgate A."/>
            <person name="Vilcinskas A."/>
            <person name="Vogt R."/>
            <person name="Wang P."/>
            <person name="Werren J."/>
            <person name="Yu X.Q."/>
            <person name="Zhou J.J."/>
            <person name="Brown S.J."/>
            <person name="Scherer S.E."/>
            <person name="Richards S."/>
            <person name="Blissard G.W."/>
        </authorList>
    </citation>
    <scope>NUCLEOTIDE SEQUENCE</scope>
</reference>
<dbReference type="Pfam" id="PF00041">
    <property type="entry name" value="fn3"/>
    <property type="match status" value="1"/>
</dbReference>
<name>A0A922CPN3_MANSE</name>
<sequence length="1002" mass="111593">MNLNLLPDGVDHRIEYQIAKIDNMDYFRSVDVSSLPAKNRTYRFLLTNLPYAHMQYEVRIYIKCKTTAKEGIWSDFTYKFIYTTSERPNRPPDTIVGAFGQAVFNTKRLIYIYWKQLEEYEEAGTNFTYKVVATPYKQNYQTIFADKNKSLSYVVLKNASLDAIDVSIWSMNDNGSSFNSTYLYIPPEVNTRPKVTSFTKLAYENGTYKLSWGGVQNIDNYTLFWCIHNTTGICAGRMNFTVLNPGKTTHVINLPKENRYQFAISANSGKKTSGMVWAICDISKDTIQMYGFPVKMDRDAPGPTYVKIKWTMDCTLQDGVITGYRISYCPVLATTNLCKNQIKNQTTINITDPKQMAINITNLEPYTTYLFTLAMNTTYGLKTIENASTEVTTVEDTPTSPVNITISEIEYNSMFISYDPPVHKNGIIGKYVINNYGEPFLVDNVSEKDKDGSRRHVKLAQLTGFTNYSWTVQACNTAIRSCSKVKPNDAIFVRTKIGPPSKLKSPTVKSRPDIVKWEPPEIPGGIVTSYQILRVKDGSGVSEIFNTTNLDYSLVHCDGGITGESYRVRAVNYDEDEYYGTLTDSVKVQLPHRNNNIVLEHPGEWSDPSAVACGGKDGLMMVFILIAVFMVVGLMYGSLKCYKRYQKREDIKPVLPNGLGVPEKDISKYAFGGWNPSNKDEKPSSDEMLLLPNSRTTVSTSDLKQKENDNCASSDHTDSTALSDMSRAPVDRQVSTSDDGSNSSLRLEVETTRASEKNTNQDYEDLSNYDTEASRDASPYFGEKSFKKSSDSGYVQQPVNPVSGYVQSASMPIKTSLPKPSLHNTNSSYVMASLSPPIFTTGVPQPSATSHAPVSSGYVRPEEAQMKTGLSFPKLGPSPTKMFGPESLPTMPTLPSPAKHGADSSYIQLQSLDTLPSHKQPVRNTVPLKPQASSGYVSPGDAVINKHLNNMLLGGQLAEESAILDPTMSPDAYCRFSWSTDPTNDNLHSLLTDSQRINSLNK</sequence>
<feature type="region of interest" description="Disordered" evidence="1">
    <location>
        <begin position="672"/>
        <end position="793"/>
    </location>
</feature>
<keyword evidence="2" id="KW-1133">Transmembrane helix</keyword>
<comment type="caution">
    <text evidence="4">The sequence shown here is derived from an EMBL/GenBank/DDBJ whole genome shotgun (WGS) entry which is preliminary data.</text>
</comment>
<organism evidence="4 6">
    <name type="scientific">Manduca sexta</name>
    <name type="common">Tobacco hawkmoth</name>
    <name type="synonym">Tobacco hornworm</name>
    <dbReference type="NCBI Taxonomy" id="7130"/>
    <lineage>
        <taxon>Eukaryota</taxon>
        <taxon>Metazoa</taxon>
        <taxon>Ecdysozoa</taxon>
        <taxon>Arthropoda</taxon>
        <taxon>Hexapoda</taxon>
        <taxon>Insecta</taxon>
        <taxon>Pterygota</taxon>
        <taxon>Neoptera</taxon>
        <taxon>Endopterygota</taxon>
        <taxon>Lepidoptera</taxon>
        <taxon>Glossata</taxon>
        <taxon>Ditrysia</taxon>
        <taxon>Bombycoidea</taxon>
        <taxon>Sphingidae</taxon>
        <taxon>Sphinginae</taxon>
        <taxon>Sphingini</taxon>
        <taxon>Manduca</taxon>
    </lineage>
</organism>
<keyword evidence="2" id="KW-0472">Membrane</keyword>
<dbReference type="CDD" id="cd00063">
    <property type="entry name" value="FN3"/>
    <property type="match status" value="3"/>
</dbReference>